<evidence type="ECO:0000313" key="2">
    <source>
        <dbReference type="EMBL" id="SOD94856.1"/>
    </source>
</evidence>
<name>A0A286GI09_9BACT</name>
<protein>
    <recommendedName>
        <fullName evidence="4">DUF1684 domain-containing protein</fullName>
    </recommendedName>
</protein>
<proteinExistence type="predicted"/>
<dbReference type="Proteomes" id="UP000219452">
    <property type="component" value="Unassembled WGS sequence"/>
</dbReference>
<dbReference type="InterPro" id="IPR012467">
    <property type="entry name" value="DUF1684"/>
</dbReference>
<evidence type="ECO:0000313" key="3">
    <source>
        <dbReference type="Proteomes" id="UP000219452"/>
    </source>
</evidence>
<dbReference type="PANTHER" id="PTHR41913:SF1">
    <property type="entry name" value="DUF1684 DOMAIN-CONTAINING PROTEIN"/>
    <property type="match status" value="1"/>
</dbReference>
<feature type="signal peptide" evidence="1">
    <location>
        <begin position="1"/>
        <end position="27"/>
    </location>
</feature>
<dbReference type="Pfam" id="PF07920">
    <property type="entry name" value="DUF1684"/>
    <property type="match status" value="1"/>
</dbReference>
<feature type="chain" id="PRO_5013352676" description="DUF1684 domain-containing protein" evidence="1">
    <location>
        <begin position="28"/>
        <end position="315"/>
    </location>
</feature>
<dbReference type="EMBL" id="OCNH01000004">
    <property type="protein sequence ID" value="SOD94856.1"/>
    <property type="molecule type" value="Genomic_DNA"/>
</dbReference>
<dbReference type="PANTHER" id="PTHR41913">
    <property type="entry name" value="DUF1684 DOMAIN-CONTAINING PROTEIN"/>
    <property type="match status" value="1"/>
</dbReference>
<keyword evidence="3" id="KW-1185">Reference proteome</keyword>
<dbReference type="AlphaFoldDB" id="A0A286GI09"/>
<accession>A0A286GI09</accession>
<keyword evidence="1" id="KW-0732">Signal</keyword>
<organism evidence="2 3">
    <name type="scientific">Spirosoma fluviale</name>
    <dbReference type="NCBI Taxonomy" id="1597977"/>
    <lineage>
        <taxon>Bacteria</taxon>
        <taxon>Pseudomonadati</taxon>
        <taxon>Bacteroidota</taxon>
        <taxon>Cytophagia</taxon>
        <taxon>Cytophagales</taxon>
        <taxon>Cytophagaceae</taxon>
        <taxon>Spirosoma</taxon>
    </lineage>
</organism>
<dbReference type="OrthoDB" id="5493262at2"/>
<evidence type="ECO:0000256" key="1">
    <source>
        <dbReference type="SAM" id="SignalP"/>
    </source>
</evidence>
<evidence type="ECO:0008006" key="4">
    <source>
        <dbReference type="Google" id="ProtNLM"/>
    </source>
</evidence>
<sequence>MKFINQPVGPLNNYSRCFFCLWFLAMAASVGWRNPDGPSYKEQIDAWHQTRINSLKSETGWLNLAGLFWLDNGKNSIGRGTDFAVSFPVADAPVDLGTLYLEKESVRFVPKAGASVSADGKPITEPLVIFTHNQKPVVLAHGSLRWFIIRRGSKYGVRLRDLDSPNLKEFQTIDRYPVDESWRVKARLETPTTPTTIPIIDVLGLTSQQPLAGTLVFERAGKTYRLDAVEEGDKLFILFGDPTNDHETYGAGRFLYADRPASTGATSENRLIILDFNQSINPPCAFTPYATCPIPPKQNKLAIAVTAGEKRYGEH</sequence>
<gene>
    <name evidence="2" type="ORF">SAMN06269250_4663</name>
</gene>
<reference evidence="3" key="1">
    <citation type="submission" date="2017-09" db="EMBL/GenBank/DDBJ databases">
        <authorList>
            <person name="Varghese N."/>
            <person name="Submissions S."/>
        </authorList>
    </citation>
    <scope>NUCLEOTIDE SEQUENCE [LARGE SCALE GENOMIC DNA]</scope>
    <source>
        <strain evidence="3">DSM 29961</strain>
    </source>
</reference>